<feature type="transmembrane region" description="Helical" evidence="6">
    <location>
        <begin position="327"/>
        <end position="344"/>
    </location>
</feature>
<feature type="transmembrane region" description="Helical" evidence="6">
    <location>
        <begin position="123"/>
        <end position="146"/>
    </location>
</feature>
<evidence type="ECO:0000256" key="3">
    <source>
        <dbReference type="ARBA" id="ARBA00022692"/>
    </source>
</evidence>
<feature type="transmembrane region" description="Helical" evidence="6">
    <location>
        <begin position="53"/>
        <end position="77"/>
    </location>
</feature>
<dbReference type="InterPro" id="IPR050833">
    <property type="entry name" value="Poly_Biosynth_Transport"/>
</dbReference>
<evidence type="ECO:0000313" key="7">
    <source>
        <dbReference type="EMBL" id="MBP0616521.1"/>
    </source>
</evidence>
<evidence type="ECO:0000256" key="6">
    <source>
        <dbReference type="SAM" id="Phobius"/>
    </source>
</evidence>
<evidence type="ECO:0000256" key="2">
    <source>
        <dbReference type="ARBA" id="ARBA00022475"/>
    </source>
</evidence>
<proteinExistence type="predicted"/>
<comment type="caution">
    <text evidence="7">The sequence shown here is derived from an EMBL/GenBank/DDBJ whole genome shotgun (WGS) entry which is preliminary data.</text>
</comment>
<evidence type="ECO:0000256" key="1">
    <source>
        <dbReference type="ARBA" id="ARBA00004651"/>
    </source>
</evidence>
<dbReference type="RefSeq" id="WP_209595018.1">
    <property type="nucleotide sequence ID" value="NZ_JAGJCF010000009.1"/>
</dbReference>
<feature type="transmembrane region" description="Helical" evidence="6">
    <location>
        <begin position="296"/>
        <end position="321"/>
    </location>
</feature>
<keyword evidence="8" id="KW-1185">Reference proteome</keyword>
<protein>
    <submittedName>
        <fullName evidence="7">Lipopolysaccharide biosynthesis protein</fullName>
    </submittedName>
</protein>
<accession>A0ABS4BK26</accession>
<feature type="transmembrane region" description="Helical" evidence="6">
    <location>
        <begin position="365"/>
        <end position="386"/>
    </location>
</feature>
<gene>
    <name evidence="7" type="ORF">J6595_13110</name>
</gene>
<keyword evidence="4 6" id="KW-1133">Transmembrane helix</keyword>
<dbReference type="PANTHER" id="PTHR30250">
    <property type="entry name" value="PST FAMILY PREDICTED COLANIC ACID TRANSPORTER"/>
    <property type="match status" value="1"/>
</dbReference>
<reference evidence="7 8" key="1">
    <citation type="submission" date="2021-04" db="EMBL/GenBank/DDBJ databases">
        <title>Whole genome sequence of Jiella sp. KSK16Y-1.</title>
        <authorList>
            <person name="Tuo L."/>
        </authorList>
    </citation>
    <scope>NUCLEOTIDE SEQUENCE [LARGE SCALE GENOMIC DNA]</scope>
    <source>
        <strain evidence="7 8">KSK16Y-1</strain>
    </source>
</reference>
<evidence type="ECO:0000256" key="5">
    <source>
        <dbReference type="ARBA" id="ARBA00023136"/>
    </source>
</evidence>
<feature type="transmembrane region" description="Helical" evidence="6">
    <location>
        <begin position="153"/>
        <end position="174"/>
    </location>
</feature>
<keyword evidence="3 6" id="KW-0812">Transmembrane</keyword>
<feature type="transmembrane region" description="Helical" evidence="6">
    <location>
        <begin position="89"/>
        <end position="117"/>
    </location>
</feature>
<keyword evidence="5 6" id="KW-0472">Membrane</keyword>
<evidence type="ECO:0000313" key="8">
    <source>
        <dbReference type="Proteomes" id="UP000678276"/>
    </source>
</evidence>
<feature type="transmembrane region" description="Helical" evidence="6">
    <location>
        <begin position="21"/>
        <end position="41"/>
    </location>
</feature>
<evidence type="ECO:0000256" key="4">
    <source>
        <dbReference type="ARBA" id="ARBA00022989"/>
    </source>
</evidence>
<organism evidence="7 8">
    <name type="scientific">Jiella mangrovi</name>
    <dbReference type="NCBI Taxonomy" id="2821407"/>
    <lineage>
        <taxon>Bacteria</taxon>
        <taxon>Pseudomonadati</taxon>
        <taxon>Pseudomonadota</taxon>
        <taxon>Alphaproteobacteria</taxon>
        <taxon>Hyphomicrobiales</taxon>
        <taxon>Aurantimonadaceae</taxon>
        <taxon>Jiella</taxon>
    </lineage>
</organism>
<sequence length="437" mass="46989">MSLRSYWIGRCKENFGLIRDYASLLSGSAGRLVLSLAYFVSVANGLSVADFGLFATASATGVVLSRIAGFGFVSPLYRTATRRPRLIGAYTAGFLAALLASLPVVALAAAGFFLVFFEGDMAPAAFAAVVLAEVLCWRSLEVVVIVNNGLGRFFTGAVIVVAGSGVRAFAALAFVGLADGTLSTWALYYLGANALSMLGAVILCYPRRRLRWTPHLYLARMRDSLAVAGAEIVFYLQSELDKLLVLSFGGPQTAGIYAILMRLIDLTALPIRSFNTMIVQKLMKSADLIAAWRVRWGIEAGIAAVSVAGLAFLGIVLHFFPRALGDNVADAAPLVLMALLVPAFRNLVEYEGELLYARGQTTSRAVIMACVGLIKAGLLIALLRGYPDQIDWIVGLNVVFLALWIASATASYTMLDWQRRPVRWLPARFSSAPQPGE</sequence>
<comment type="subcellular location">
    <subcellularLocation>
        <location evidence="1">Cell membrane</location>
        <topology evidence="1">Multi-pass membrane protein</topology>
    </subcellularLocation>
</comment>
<dbReference type="PANTHER" id="PTHR30250:SF11">
    <property type="entry name" value="O-ANTIGEN TRANSPORTER-RELATED"/>
    <property type="match status" value="1"/>
</dbReference>
<dbReference type="Proteomes" id="UP000678276">
    <property type="component" value="Unassembled WGS sequence"/>
</dbReference>
<keyword evidence="2" id="KW-1003">Cell membrane</keyword>
<name>A0ABS4BK26_9HYPH</name>
<dbReference type="EMBL" id="JAGJCF010000009">
    <property type="protein sequence ID" value="MBP0616521.1"/>
    <property type="molecule type" value="Genomic_DNA"/>
</dbReference>
<feature type="transmembrane region" description="Helical" evidence="6">
    <location>
        <begin position="186"/>
        <end position="205"/>
    </location>
</feature>
<feature type="transmembrane region" description="Helical" evidence="6">
    <location>
        <begin position="392"/>
        <end position="415"/>
    </location>
</feature>